<evidence type="ECO:0000313" key="4">
    <source>
        <dbReference type="Proteomes" id="UP000294530"/>
    </source>
</evidence>
<dbReference type="SUPFAM" id="SSF47459">
    <property type="entry name" value="HLH, helix-loop-helix DNA-binding domain"/>
    <property type="match status" value="1"/>
</dbReference>
<dbReference type="RefSeq" id="XP_067823017.1">
    <property type="nucleotide sequence ID" value="XM_067967639.1"/>
</dbReference>
<proteinExistence type="predicted"/>
<dbReference type="InterPro" id="IPR036638">
    <property type="entry name" value="HLH_DNA-bd_sf"/>
</dbReference>
<keyword evidence="4" id="KW-1185">Reference proteome</keyword>
<dbReference type="InterPro" id="IPR011598">
    <property type="entry name" value="bHLH_dom"/>
</dbReference>
<dbReference type="GeneID" id="94353310"/>
<sequence length="206" mass="23072">MRPCDPRVCSTIGSPCSEPLLTLDDDRGLRKKSREKMRRHEVNVKFEELADLLGLSNRFRKSAVLQEAVSIIKNLKRERNELRRDRDCLQQEVSKLVTCLQYSHLGPVATASLTQPNQQLSRMKLSNHHHRRQAVANSTGTQPVHTHPFHESCDPGINCFPLSSAFCNVSCQQTSNLSSGSSHVVIAPKGLKPNVINSIKPDTEIE</sequence>
<evidence type="ECO:0000256" key="1">
    <source>
        <dbReference type="SAM" id="Coils"/>
    </source>
</evidence>
<protein>
    <recommendedName>
        <fullName evidence="2">BHLH domain-containing protein</fullName>
    </recommendedName>
</protein>
<feature type="coiled-coil region" evidence="1">
    <location>
        <begin position="65"/>
        <end position="92"/>
    </location>
</feature>
<gene>
    <name evidence="3" type="ORF">CCR75_009600</name>
</gene>
<keyword evidence="1" id="KW-0175">Coiled coil</keyword>
<dbReference type="SMART" id="SM00353">
    <property type="entry name" value="HLH"/>
    <property type="match status" value="1"/>
</dbReference>
<comment type="caution">
    <text evidence="3">The sequence shown here is derived from an EMBL/GenBank/DDBJ whole genome shotgun (WGS) entry which is preliminary data.</text>
</comment>
<dbReference type="Gene3D" id="4.10.280.10">
    <property type="entry name" value="Helix-loop-helix DNA-binding domain"/>
    <property type="match status" value="1"/>
</dbReference>
<dbReference type="Pfam" id="PF00010">
    <property type="entry name" value="HLH"/>
    <property type="match status" value="1"/>
</dbReference>
<dbReference type="EMBL" id="SHOA02000001">
    <property type="protein sequence ID" value="TDH73519.1"/>
    <property type="molecule type" value="Genomic_DNA"/>
</dbReference>
<organism evidence="3 4">
    <name type="scientific">Bremia lactucae</name>
    <name type="common">Lettuce downy mildew</name>
    <dbReference type="NCBI Taxonomy" id="4779"/>
    <lineage>
        <taxon>Eukaryota</taxon>
        <taxon>Sar</taxon>
        <taxon>Stramenopiles</taxon>
        <taxon>Oomycota</taxon>
        <taxon>Peronosporomycetes</taxon>
        <taxon>Peronosporales</taxon>
        <taxon>Peronosporaceae</taxon>
        <taxon>Bremia</taxon>
    </lineage>
</organism>
<accession>A0A976IKH7</accession>
<dbReference type="Proteomes" id="UP000294530">
    <property type="component" value="Unassembled WGS sequence"/>
</dbReference>
<reference evidence="3 4" key="1">
    <citation type="journal article" date="2021" name="Genome Biol.">
        <title>AFLAP: assembly-free linkage analysis pipeline using k-mers from genome sequencing data.</title>
        <authorList>
            <person name="Fletcher K."/>
            <person name="Zhang L."/>
            <person name="Gil J."/>
            <person name="Han R."/>
            <person name="Cavanaugh K."/>
            <person name="Michelmore R."/>
        </authorList>
    </citation>
    <scope>NUCLEOTIDE SEQUENCE [LARGE SCALE GENOMIC DNA]</scope>
    <source>
        <strain evidence="3 4">SF5</strain>
    </source>
</reference>
<evidence type="ECO:0000259" key="2">
    <source>
        <dbReference type="PROSITE" id="PS50888"/>
    </source>
</evidence>
<dbReference type="KEGG" id="blac:94353310"/>
<dbReference type="PROSITE" id="PS50888">
    <property type="entry name" value="BHLH"/>
    <property type="match status" value="1"/>
</dbReference>
<name>A0A976IKH7_BRELC</name>
<evidence type="ECO:0000313" key="3">
    <source>
        <dbReference type="EMBL" id="TDH73519.1"/>
    </source>
</evidence>
<feature type="domain" description="BHLH" evidence="2">
    <location>
        <begin position="26"/>
        <end position="75"/>
    </location>
</feature>
<dbReference type="GO" id="GO:0046983">
    <property type="term" value="F:protein dimerization activity"/>
    <property type="evidence" value="ECO:0007669"/>
    <property type="project" value="InterPro"/>
</dbReference>
<dbReference type="OrthoDB" id="76469at2759"/>
<dbReference type="AlphaFoldDB" id="A0A976IKH7"/>